<keyword evidence="6" id="KW-0813">Transport</keyword>
<dbReference type="SUPFAM" id="SSF103506">
    <property type="entry name" value="Mitochondrial carrier"/>
    <property type="match status" value="1"/>
</dbReference>
<dbReference type="Pfam" id="PF00153">
    <property type="entry name" value="Mito_carr"/>
    <property type="match status" value="3"/>
</dbReference>
<dbReference type="Gene3D" id="1.50.40.10">
    <property type="entry name" value="Mitochondrial carrier domain"/>
    <property type="match status" value="1"/>
</dbReference>
<dbReference type="InterPro" id="IPR018108">
    <property type="entry name" value="MCP_transmembrane"/>
</dbReference>
<reference evidence="8" key="1">
    <citation type="submission" date="2023-08" db="EMBL/GenBank/DDBJ databases">
        <authorList>
            <person name="Chen Y."/>
            <person name="Shah S."/>
            <person name="Dougan E. K."/>
            <person name="Thang M."/>
            <person name="Chan C."/>
        </authorList>
    </citation>
    <scope>NUCLEOTIDE SEQUENCE</scope>
</reference>
<dbReference type="InterPro" id="IPR001611">
    <property type="entry name" value="Leu-rich_rpt"/>
</dbReference>
<evidence type="ECO:0000256" key="7">
    <source>
        <dbReference type="SAM" id="MobiDB-lite"/>
    </source>
</evidence>
<dbReference type="PROSITE" id="PS51450">
    <property type="entry name" value="LRR"/>
    <property type="match status" value="1"/>
</dbReference>
<evidence type="ECO:0000256" key="1">
    <source>
        <dbReference type="ARBA" id="ARBA00004141"/>
    </source>
</evidence>
<comment type="subcellular location">
    <subcellularLocation>
        <location evidence="1">Membrane</location>
        <topology evidence="1">Multi-pass membrane protein</topology>
    </subcellularLocation>
</comment>
<dbReference type="GO" id="GO:0016020">
    <property type="term" value="C:membrane"/>
    <property type="evidence" value="ECO:0007669"/>
    <property type="project" value="UniProtKB-SubCell"/>
</dbReference>
<dbReference type="SUPFAM" id="SSF52058">
    <property type="entry name" value="L domain-like"/>
    <property type="match status" value="1"/>
</dbReference>
<comment type="similarity">
    <text evidence="6">Belongs to the mitochondrial carrier (TC 2.A.29) family.</text>
</comment>
<dbReference type="Gene3D" id="3.80.10.10">
    <property type="entry name" value="Ribonuclease Inhibitor"/>
    <property type="match status" value="1"/>
</dbReference>
<evidence type="ECO:0000256" key="5">
    <source>
        <dbReference type="PROSITE-ProRule" id="PRU00282"/>
    </source>
</evidence>
<evidence type="ECO:0000256" key="3">
    <source>
        <dbReference type="ARBA" id="ARBA00022737"/>
    </source>
</evidence>
<evidence type="ECO:0000313" key="9">
    <source>
        <dbReference type="Proteomes" id="UP001178507"/>
    </source>
</evidence>
<dbReference type="InterPro" id="IPR023395">
    <property type="entry name" value="MCP_dom_sf"/>
</dbReference>
<evidence type="ECO:0000256" key="2">
    <source>
        <dbReference type="ARBA" id="ARBA00022692"/>
    </source>
</evidence>
<dbReference type="PANTHER" id="PTHR24089">
    <property type="entry name" value="SOLUTE CARRIER FAMILY 25"/>
    <property type="match status" value="1"/>
</dbReference>
<protein>
    <submittedName>
        <fullName evidence="8">Uncharacterized protein</fullName>
    </submittedName>
</protein>
<accession>A0AA36NHT6</accession>
<proteinExistence type="inferred from homology"/>
<keyword evidence="2 5" id="KW-0812">Transmembrane</keyword>
<keyword evidence="9" id="KW-1185">Reference proteome</keyword>
<organism evidence="8 9">
    <name type="scientific">Effrenium voratum</name>
    <dbReference type="NCBI Taxonomy" id="2562239"/>
    <lineage>
        <taxon>Eukaryota</taxon>
        <taxon>Sar</taxon>
        <taxon>Alveolata</taxon>
        <taxon>Dinophyceae</taxon>
        <taxon>Suessiales</taxon>
        <taxon>Symbiodiniaceae</taxon>
        <taxon>Effrenium</taxon>
    </lineage>
</organism>
<dbReference type="PROSITE" id="PS50920">
    <property type="entry name" value="SOLCAR"/>
    <property type="match status" value="2"/>
</dbReference>
<feature type="repeat" description="Solcar" evidence="5">
    <location>
        <begin position="66"/>
        <end position="151"/>
    </location>
</feature>
<feature type="repeat" description="Solcar" evidence="5">
    <location>
        <begin position="163"/>
        <end position="247"/>
    </location>
</feature>
<dbReference type="InterPro" id="IPR032675">
    <property type="entry name" value="LRR_dom_sf"/>
</dbReference>
<gene>
    <name evidence="8" type="ORF">EVOR1521_LOCUS26707</name>
</gene>
<keyword evidence="4 5" id="KW-0472">Membrane</keyword>
<name>A0AA36NHT6_9DINO</name>
<feature type="region of interest" description="Disordered" evidence="7">
    <location>
        <begin position="522"/>
        <end position="541"/>
    </location>
</feature>
<dbReference type="AlphaFoldDB" id="A0AA36NHT6"/>
<evidence type="ECO:0000256" key="6">
    <source>
        <dbReference type="RuleBase" id="RU000488"/>
    </source>
</evidence>
<dbReference type="Proteomes" id="UP001178507">
    <property type="component" value="Unassembled WGS sequence"/>
</dbReference>
<evidence type="ECO:0000256" key="4">
    <source>
        <dbReference type="ARBA" id="ARBA00023136"/>
    </source>
</evidence>
<comment type="caution">
    <text evidence="8">The sequence shown here is derived from an EMBL/GenBank/DDBJ whole genome shotgun (WGS) entry which is preliminary data.</text>
</comment>
<dbReference type="EMBL" id="CAUJNA010003529">
    <property type="protein sequence ID" value="CAJ1404211.1"/>
    <property type="molecule type" value="Genomic_DNA"/>
</dbReference>
<evidence type="ECO:0000313" key="8">
    <source>
        <dbReference type="EMBL" id="CAJ1404211.1"/>
    </source>
</evidence>
<sequence>MAVIQMQLHSTHHTGNMRSTLLSIYREGGILSFWRGNGAMLCHRGVVNCINFPVNDLCKQQLQQQDRELRNACSALAAALTGTAAGHPLDVIKTRLSASKRFGYVGIWQTAQRMYSEEGLRSFVAGFRVSLAAVGPSVAACFYLKDRFSASHVVHQLSTRSRGWLSESSIAGGAAGCVTSFAFFPLDSWKRQLQMSVVTAGGRARLAAVPLQGAALLDAYRGLLPELIKVGCNTAIMFGISARGGSPTISATASCPTPMAIARVVNALHEQFDGLKDAALTIKSIPNGLAKFERLQLDHPQVSGDIGDLKRLKLLKEMHLRGTNVTGDIQVVRKLPHLVRADLSRTRVTGRLRKSWQGCCQHLRELVLADSQVSWLPQGEDARQLRKYDKRQNLLPALALLDVSRCPLNGLLRDFLEPLAILAHVGRIGAAGCNLSGELPDMGHIEKAEFSFFRFVFGWTSELSKSLQMLDLGNNSISSVEGLSARTYLNLASNGPVRLAPGVLQKALSGGVVLNLRGSSLVDRSEPRPRPFAARGSTPTS</sequence>
<keyword evidence="3" id="KW-0677">Repeat</keyword>